<accession>A0A7K0EHG8</accession>
<organism evidence="1 2">
    <name type="scientific">Larkinella terrae</name>
    <dbReference type="NCBI Taxonomy" id="2025311"/>
    <lineage>
        <taxon>Bacteria</taxon>
        <taxon>Pseudomonadati</taxon>
        <taxon>Bacteroidota</taxon>
        <taxon>Cytophagia</taxon>
        <taxon>Cytophagales</taxon>
        <taxon>Spirosomataceae</taxon>
        <taxon>Larkinella</taxon>
    </lineage>
</organism>
<dbReference type="EMBL" id="WJXZ01000004">
    <property type="protein sequence ID" value="MRS61234.1"/>
    <property type="molecule type" value="Genomic_DNA"/>
</dbReference>
<proteinExistence type="predicted"/>
<reference evidence="1 2" key="1">
    <citation type="journal article" date="2018" name="Antonie Van Leeuwenhoek">
        <title>Larkinella terrae sp. nov., isolated from soil on Jeju Island, South Korea.</title>
        <authorList>
            <person name="Ten L.N."/>
            <person name="Jeon J."/>
            <person name="Park S.J."/>
            <person name="Park S."/>
            <person name="Lee S.Y."/>
            <person name="Kim M.K."/>
            <person name="Jung H.Y."/>
        </authorList>
    </citation>
    <scope>NUCLEOTIDE SEQUENCE [LARGE SCALE GENOMIC DNA]</scope>
    <source>
        <strain evidence="1 2">KCTC 52001</strain>
    </source>
</reference>
<gene>
    <name evidence="1" type="ORF">GJJ30_08015</name>
</gene>
<dbReference type="AlphaFoldDB" id="A0A7K0EHG8"/>
<dbReference type="OrthoDB" id="962757at2"/>
<evidence type="ECO:0008006" key="3">
    <source>
        <dbReference type="Google" id="ProtNLM"/>
    </source>
</evidence>
<keyword evidence="2" id="KW-1185">Reference proteome</keyword>
<dbReference type="Proteomes" id="UP000441754">
    <property type="component" value="Unassembled WGS sequence"/>
</dbReference>
<protein>
    <recommendedName>
        <fullName evidence="3">Helix-turn-helix domain-containing protein</fullName>
    </recommendedName>
</protein>
<evidence type="ECO:0000313" key="1">
    <source>
        <dbReference type="EMBL" id="MRS61234.1"/>
    </source>
</evidence>
<dbReference type="RefSeq" id="WP_154174636.1">
    <property type="nucleotide sequence ID" value="NZ_WJXZ01000004.1"/>
</dbReference>
<comment type="caution">
    <text evidence="1">The sequence shown here is derived from an EMBL/GenBank/DDBJ whole genome shotgun (WGS) entry which is preliminary data.</text>
</comment>
<name>A0A7K0EHG8_9BACT</name>
<evidence type="ECO:0000313" key="2">
    <source>
        <dbReference type="Proteomes" id="UP000441754"/>
    </source>
</evidence>
<sequence length="97" mass="11036">MNKAFEEEMRSLMGELKQITKQGAIRSKLLYTVEDVAFLTGFSALTVYGWIHEGRPIKGGKKRVYLQPSADLAERGFRFFPDELNDFLAHFPPAKPS</sequence>